<dbReference type="GO" id="GO:0005829">
    <property type="term" value="C:cytosol"/>
    <property type="evidence" value="ECO:0007669"/>
    <property type="project" value="TreeGrafter"/>
</dbReference>
<evidence type="ECO:0000256" key="2">
    <source>
        <dbReference type="ARBA" id="ARBA00022898"/>
    </source>
</evidence>
<dbReference type="Pfam" id="PF00842">
    <property type="entry name" value="Ala_racemase_C"/>
    <property type="match status" value="1"/>
</dbReference>
<dbReference type="EC" id="5.1.1.1" evidence="4"/>
<dbReference type="UniPathway" id="UPA00042">
    <property type="reaction ID" value="UER00497"/>
</dbReference>
<keyword evidence="9" id="KW-1185">Reference proteome</keyword>
<dbReference type="FunFam" id="3.20.20.10:FF:000002">
    <property type="entry name" value="Alanine racemase"/>
    <property type="match status" value="1"/>
</dbReference>
<dbReference type="Pfam" id="PF01168">
    <property type="entry name" value="Ala_racemase_N"/>
    <property type="match status" value="1"/>
</dbReference>
<proteinExistence type="inferred from homology"/>
<accession>A0A563VPY1</accession>
<dbReference type="EMBL" id="CAACVJ010000113">
    <property type="protein sequence ID" value="VEP13471.1"/>
    <property type="molecule type" value="Genomic_DNA"/>
</dbReference>
<evidence type="ECO:0000256" key="3">
    <source>
        <dbReference type="ARBA" id="ARBA00023235"/>
    </source>
</evidence>
<dbReference type="RefSeq" id="WP_186375828.1">
    <property type="nucleotide sequence ID" value="NZ_LR213781.1"/>
</dbReference>
<gene>
    <name evidence="8" type="primary">alr</name>
    <name evidence="8" type="ORF">H1P_200003</name>
</gene>
<dbReference type="AlphaFoldDB" id="A0A563VPY1"/>
<feature type="active site" description="Proton acceptor; specific for L-alanine" evidence="4">
    <location>
        <position position="291"/>
    </location>
</feature>
<dbReference type="CDD" id="cd00430">
    <property type="entry name" value="PLPDE_III_AR"/>
    <property type="match status" value="1"/>
</dbReference>
<feature type="modified residue" description="N6-(pyridoxal phosphate)lysine" evidence="4 5">
    <location>
        <position position="63"/>
    </location>
</feature>
<evidence type="ECO:0000256" key="6">
    <source>
        <dbReference type="PIRSR" id="PIRSR600821-52"/>
    </source>
</evidence>
<dbReference type="SUPFAM" id="SSF51419">
    <property type="entry name" value="PLP-binding barrel"/>
    <property type="match status" value="1"/>
</dbReference>
<feature type="active site" description="Proton acceptor; specific for D-alanine" evidence="4">
    <location>
        <position position="63"/>
    </location>
</feature>
<dbReference type="InterPro" id="IPR001608">
    <property type="entry name" value="Ala_racemase_N"/>
</dbReference>
<comment type="similarity">
    <text evidence="4">Belongs to the alanine racemase family.</text>
</comment>
<dbReference type="Proteomes" id="UP000320055">
    <property type="component" value="Unassembled WGS sequence"/>
</dbReference>
<organism evidence="8 9">
    <name type="scientific">Hyella patelloides LEGE 07179</name>
    <dbReference type="NCBI Taxonomy" id="945734"/>
    <lineage>
        <taxon>Bacteria</taxon>
        <taxon>Bacillati</taxon>
        <taxon>Cyanobacteriota</taxon>
        <taxon>Cyanophyceae</taxon>
        <taxon>Pleurocapsales</taxon>
        <taxon>Hyellaceae</taxon>
        <taxon>Hyella</taxon>
    </lineage>
</organism>
<dbReference type="InterPro" id="IPR000821">
    <property type="entry name" value="Ala_racemase"/>
</dbReference>
<dbReference type="PROSITE" id="PS00395">
    <property type="entry name" value="ALANINE_RACEMASE"/>
    <property type="match status" value="1"/>
</dbReference>
<dbReference type="InterPro" id="IPR029066">
    <property type="entry name" value="PLP-binding_barrel"/>
</dbReference>
<reference evidence="8 9" key="1">
    <citation type="submission" date="2019-01" db="EMBL/GenBank/DDBJ databases">
        <authorList>
            <person name="Brito A."/>
        </authorList>
    </citation>
    <scope>NUCLEOTIDE SEQUENCE [LARGE SCALE GENOMIC DNA]</scope>
    <source>
        <strain evidence="8">1</strain>
    </source>
</reference>
<dbReference type="SUPFAM" id="SSF50621">
    <property type="entry name" value="Alanine racemase C-terminal domain-like"/>
    <property type="match status" value="1"/>
</dbReference>
<evidence type="ECO:0000313" key="9">
    <source>
        <dbReference type="Proteomes" id="UP000320055"/>
    </source>
</evidence>
<protein>
    <recommendedName>
        <fullName evidence="4">Alanine racemase</fullName>
        <ecNumber evidence="4">5.1.1.1</ecNumber>
    </recommendedName>
</protein>
<comment type="cofactor">
    <cofactor evidence="1 4 5">
        <name>pyridoxal 5'-phosphate</name>
        <dbReference type="ChEBI" id="CHEBI:597326"/>
    </cofactor>
</comment>
<evidence type="ECO:0000256" key="1">
    <source>
        <dbReference type="ARBA" id="ARBA00001933"/>
    </source>
</evidence>
<feature type="binding site" evidence="4 6">
    <location>
        <position position="339"/>
    </location>
    <ligand>
        <name>substrate</name>
    </ligand>
</feature>
<evidence type="ECO:0000259" key="7">
    <source>
        <dbReference type="SMART" id="SM01005"/>
    </source>
</evidence>
<dbReference type="Gene3D" id="3.20.20.10">
    <property type="entry name" value="Alanine racemase"/>
    <property type="match status" value="1"/>
</dbReference>
<keyword evidence="3 4" id="KW-0413">Isomerase</keyword>
<comment type="pathway">
    <text evidence="4">Amino-acid biosynthesis; D-alanine biosynthesis; D-alanine from L-alanine: step 1/1.</text>
</comment>
<dbReference type="GO" id="GO:0030170">
    <property type="term" value="F:pyridoxal phosphate binding"/>
    <property type="evidence" value="ECO:0007669"/>
    <property type="project" value="UniProtKB-UniRule"/>
</dbReference>
<feature type="domain" description="Alanine racemase C-terminal" evidence="7">
    <location>
        <begin position="270"/>
        <end position="398"/>
    </location>
</feature>
<dbReference type="GO" id="GO:0030632">
    <property type="term" value="P:D-alanine biosynthetic process"/>
    <property type="evidence" value="ECO:0007669"/>
    <property type="project" value="UniProtKB-UniRule"/>
</dbReference>
<dbReference type="SMART" id="SM01005">
    <property type="entry name" value="Ala_racemase_C"/>
    <property type="match status" value="1"/>
</dbReference>
<feature type="binding site" evidence="4 6">
    <location>
        <position position="162"/>
    </location>
    <ligand>
        <name>substrate</name>
    </ligand>
</feature>
<dbReference type="InterPro" id="IPR020622">
    <property type="entry name" value="Ala_racemase_pyridoxalP-BS"/>
</dbReference>
<sequence>MVRWQQQNQILSQTKTIENQPYLATKIDRQRAWVEIDVNALAHNVREIKTLLSPQTALMAVVKADAYGHGAEIVAKTVLEHGASWLAVATVTEGIDLRQAGIDCGILILGAINSPEEIIEIAKWQLQPTICNSQQALIFSDVLSKMRTTLPVHLKLDTGMSRLGTNWQNSSEFVKLVYQLPYLKVKSIYSHLATADDPDPTIMLLQQQRFEDAISHLKTQGIVSPCLHLANSAATLSDESFHYDLVRVGLALYGLYPAPHLKSKINLKPVLQVKARVTQVKTLAPGTGVSYSHKYISDRDLTVAVVSIGYADGVVRNLSNNLPAIIRGQLVPQIGAITMDQLVVDVSSISNLQPGEIVTFLGQDGDRSITADDWAASLNTISWEILCGFKHRLPRIIKC</sequence>
<evidence type="ECO:0000313" key="8">
    <source>
        <dbReference type="EMBL" id="VEP13471.1"/>
    </source>
</evidence>
<dbReference type="PANTHER" id="PTHR30511:SF0">
    <property type="entry name" value="ALANINE RACEMASE, CATABOLIC-RELATED"/>
    <property type="match status" value="1"/>
</dbReference>
<name>A0A563VPY1_9CYAN</name>
<dbReference type="PANTHER" id="PTHR30511">
    <property type="entry name" value="ALANINE RACEMASE"/>
    <property type="match status" value="1"/>
</dbReference>
<comment type="catalytic activity">
    <reaction evidence="4">
        <text>L-alanine = D-alanine</text>
        <dbReference type="Rhea" id="RHEA:20249"/>
        <dbReference type="ChEBI" id="CHEBI:57416"/>
        <dbReference type="ChEBI" id="CHEBI:57972"/>
        <dbReference type="EC" id="5.1.1.1"/>
    </reaction>
</comment>
<dbReference type="PRINTS" id="PR00992">
    <property type="entry name" value="ALARACEMASE"/>
</dbReference>
<dbReference type="Gene3D" id="2.40.37.10">
    <property type="entry name" value="Lyase, Ornithine Decarboxylase, Chain A, domain 1"/>
    <property type="match status" value="1"/>
</dbReference>
<dbReference type="InterPro" id="IPR011079">
    <property type="entry name" value="Ala_racemase_C"/>
</dbReference>
<dbReference type="NCBIfam" id="TIGR00492">
    <property type="entry name" value="alr"/>
    <property type="match status" value="1"/>
</dbReference>
<dbReference type="InterPro" id="IPR009006">
    <property type="entry name" value="Ala_racemase/Decarboxylase_C"/>
</dbReference>
<evidence type="ECO:0000256" key="4">
    <source>
        <dbReference type="HAMAP-Rule" id="MF_01201"/>
    </source>
</evidence>
<dbReference type="HAMAP" id="MF_01201">
    <property type="entry name" value="Ala_racemase"/>
    <property type="match status" value="1"/>
</dbReference>
<evidence type="ECO:0000256" key="5">
    <source>
        <dbReference type="PIRSR" id="PIRSR600821-50"/>
    </source>
</evidence>
<comment type="function">
    <text evidence="4">Catalyzes the interconversion of L-alanine and D-alanine. May also act on other amino acids.</text>
</comment>
<keyword evidence="2 4" id="KW-0663">Pyridoxal phosphate</keyword>
<dbReference type="GO" id="GO:0008784">
    <property type="term" value="F:alanine racemase activity"/>
    <property type="evidence" value="ECO:0007669"/>
    <property type="project" value="UniProtKB-UniRule"/>
</dbReference>